<comment type="subcellular location">
    <subcellularLocation>
        <location evidence="1">Cell membrane</location>
        <topology evidence="1">Single-pass type I membrane protein</topology>
    </subcellularLocation>
</comment>
<dbReference type="SMART" id="SM00369">
    <property type="entry name" value="LRR_TYP"/>
    <property type="match status" value="11"/>
</dbReference>
<dbReference type="AlphaFoldDB" id="A0A2P6SM05"/>
<comment type="caution">
    <text evidence="15">The sequence shown here is derived from an EMBL/GenBank/DDBJ whole genome shotgun (WGS) entry which is preliminary data.</text>
</comment>
<dbReference type="GO" id="GO:0005886">
    <property type="term" value="C:plasma membrane"/>
    <property type="evidence" value="ECO:0007669"/>
    <property type="project" value="UniProtKB-SubCell"/>
</dbReference>
<dbReference type="Pfam" id="PF08263">
    <property type="entry name" value="LRRNT_2"/>
    <property type="match status" value="1"/>
</dbReference>
<reference evidence="15 16" key="1">
    <citation type="journal article" date="2018" name="Nat. Genet.">
        <title>The Rosa genome provides new insights in the design of modern roses.</title>
        <authorList>
            <person name="Bendahmane M."/>
        </authorList>
    </citation>
    <scope>NUCLEOTIDE SEQUENCE [LARGE SCALE GENOMIC DNA]</scope>
    <source>
        <strain evidence="16">cv. Old Blush</strain>
    </source>
</reference>
<evidence type="ECO:0000256" key="9">
    <source>
        <dbReference type="ARBA" id="ARBA00023136"/>
    </source>
</evidence>
<comment type="similarity">
    <text evidence="2">Belongs to the RLP family.</text>
</comment>
<evidence type="ECO:0000313" key="16">
    <source>
        <dbReference type="Proteomes" id="UP000238479"/>
    </source>
</evidence>
<evidence type="ECO:0000256" key="4">
    <source>
        <dbReference type="ARBA" id="ARBA00022614"/>
    </source>
</evidence>
<dbReference type="InterPro" id="IPR032675">
    <property type="entry name" value="LRR_dom_sf"/>
</dbReference>
<name>A0A2P6SM05_ROSCH</name>
<evidence type="ECO:0000256" key="1">
    <source>
        <dbReference type="ARBA" id="ARBA00004251"/>
    </source>
</evidence>
<gene>
    <name evidence="15" type="ORF">RchiOBHm_Chr1g0373241</name>
</gene>
<proteinExistence type="inferred from homology"/>
<dbReference type="InterPro" id="IPR003591">
    <property type="entry name" value="Leu-rich_rpt_typical-subtyp"/>
</dbReference>
<accession>A0A2P6SM05</accession>
<evidence type="ECO:0000256" key="11">
    <source>
        <dbReference type="ARBA" id="ARBA00023180"/>
    </source>
</evidence>
<keyword evidence="4" id="KW-0433">Leucine-rich repeat</keyword>
<dbReference type="InterPro" id="IPR013210">
    <property type="entry name" value="LRR_N_plant-typ"/>
</dbReference>
<keyword evidence="3" id="KW-1003">Cell membrane</keyword>
<dbReference type="FunFam" id="3.80.10.10:FF:000095">
    <property type="entry name" value="LRR receptor-like serine/threonine-protein kinase GSO1"/>
    <property type="match status" value="2"/>
</dbReference>
<feature type="chain" id="PRO_5015192400" evidence="13">
    <location>
        <begin position="25"/>
        <end position="1140"/>
    </location>
</feature>
<dbReference type="FunFam" id="3.80.10.10:FF:000111">
    <property type="entry name" value="LRR receptor-like serine/threonine-protein kinase ERECTA"/>
    <property type="match status" value="1"/>
</dbReference>
<dbReference type="Pfam" id="PF13855">
    <property type="entry name" value="LRR_8"/>
    <property type="match status" value="2"/>
</dbReference>
<evidence type="ECO:0000313" key="15">
    <source>
        <dbReference type="EMBL" id="PRQ59714.1"/>
    </source>
</evidence>
<dbReference type="EMBL" id="PDCK01000039">
    <property type="protein sequence ID" value="PRQ59714.1"/>
    <property type="molecule type" value="Genomic_DNA"/>
</dbReference>
<organism evidence="15 16">
    <name type="scientific">Rosa chinensis</name>
    <name type="common">China rose</name>
    <dbReference type="NCBI Taxonomy" id="74649"/>
    <lineage>
        <taxon>Eukaryota</taxon>
        <taxon>Viridiplantae</taxon>
        <taxon>Streptophyta</taxon>
        <taxon>Embryophyta</taxon>
        <taxon>Tracheophyta</taxon>
        <taxon>Spermatophyta</taxon>
        <taxon>Magnoliopsida</taxon>
        <taxon>eudicotyledons</taxon>
        <taxon>Gunneridae</taxon>
        <taxon>Pentapetalae</taxon>
        <taxon>rosids</taxon>
        <taxon>fabids</taxon>
        <taxon>Rosales</taxon>
        <taxon>Rosaceae</taxon>
        <taxon>Rosoideae</taxon>
        <taxon>Rosoideae incertae sedis</taxon>
        <taxon>Rosa</taxon>
    </lineage>
</organism>
<keyword evidence="9 12" id="KW-0472">Membrane</keyword>
<dbReference type="PRINTS" id="PR00019">
    <property type="entry name" value="LEURICHRPT"/>
</dbReference>
<evidence type="ECO:0000256" key="8">
    <source>
        <dbReference type="ARBA" id="ARBA00022989"/>
    </source>
</evidence>
<dbReference type="SUPFAM" id="SSF52058">
    <property type="entry name" value="L domain-like"/>
    <property type="match status" value="4"/>
</dbReference>
<evidence type="ECO:0000256" key="6">
    <source>
        <dbReference type="ARBA" id="ARBA00022729"/>
    </source>
</evidence>
<dbReference type="InterPro" id="IPR046956">
    <property type="entry name" value="RLP23-like"/>
</dbReference>
<feature type="transmembrane region" description="Helical" evidence="12">
    <location>
        <begin position="998"/>
        <end position="1023"/>
    </location>
</feature>
<dbReference type="Pfam" id="PF00560">
    <property type="entry name" value="LRR_1"/>
    <property type="match status" value="8"/>
</dbReference>
<feature type="signal peptide" evidence="13">
    <location>
        <begin position="1"/>
        <end position="24"/>
    </location>
</feature>
<keyword evidence="16" id="KW-1185">Reference proteome</keyword>
<evidence type="ECO:0000256" key="3">
    <source>
        <dbReference type="ARBA" id="ARBA00022475"/>
    </source>
</evidence>
<protein>
    <submittedName>
        <fullName evidence="15">Putative leucine-rich repeat-containing, plant-type, leucine-rich repeat domain, L</fullName>
    </submittedName>
</protein>
<keyword evidence="11" id="KW-0325">Glycoprotein</keyword>
<keyword evidence="8 12" id="KW-1133">Transmembrane helix</keyword>
<dbReference type="Gramene" id="PRQ59714">
    <property type="protein sequence ID" value="PRQ59714"/>
    <property type="gene ID" value="RchiOBHm_Chr1g0373241"/>
</dbReference>
<feature type="domain" description="Leucine-rich repeat-containing N-terminal plant-type" evidence="14">
    <location>
        <begin position="32"/>
        <end position="71"/>
    </location>
</feature>
<evidence type="ECO:0000259" key="14">
    <source>
        <dbReference type="Pfam" id="PF08263"/>
    </source>
</evidence>
<dbReference type="OMA" id="HIEHNIA"/>
<keyword evidence="10" id="KW-0675">Receptor</keyword>
<keyword evidence="6 13" id="KW-0732">Signal</keyword>
<evidence type="ECO:0000256" key="13">
    <source>
        <dbReference type="SAM" id="SignalP"/>
    </source>
</evidence>
<sequence length="1140" mass="126150">MRTVLLHTLLTIATITTSIGSCNGNLGVPCIESEKQALLIFKQDLKDPSNRLSSWVAQEDSNCCNWAGVVCHYSTGHIYELHLDNPVASISSLGGKINPSLLNLTHLTYLNLSNNNFQGTKIPGFFGSLKSLTHLDLSEASFGGMVPHQLGNLSSLSHLFLGGDGLKVENLRWISGLSRLEHLDMSGVNLSKASDHWLLVTNMLPSLVELRMVYCQLHSIPLLPIVNFTSLAILDLSRNEFSSFIPGWVFSLRNLVSLYLVGCGFQGPIPNSPHNITSLREIDLSRNFLNLTIPEWLFHYKHLTLLDLGYNYLEGPLPDGMMNMTGLKVLNLKVNQFNSTIPEWLYSFNHLESLILSFNNFRGEISSSIGKLTSIINLELKHNLLVGKMPKSLGNLCKLMVLDLSWNRFTVGRLTEIFEALSVCGSNRIRSLSMGSCNLSGQLTEQVGTFTNLSVLYLSHNSLSGPIPVSLGNLSCLVTLDISQNQFNGTLPESIGQLKMLKSLNISHNSLEGLVSEVHFTCLTTLSSFLGNGNSLMLNTSRDWTPPFQLHDLGLDSWHIGPEFPMWIQRQVQLQNLSLSSTGLSGPIPNWVWNSSLVFLDLSRNQLHGEIQCLVASQLSIIDLSSNQFNGSLPLISSNVRTLDLSNSSFSGSVTSFFCDTRNGPKQLEVLHLANNHLVGRIPDCWMNWKSLKIVNLEDNKLTGNIPSSMGYLLDLRSLHLRNNQLSGELPLSLQNCTKLLVVDLGLNKFGGSLPTWMGKSFPDLMVLNLRSNKLQGDIPYELCDLANLRILDIANNNLSGTIPRCFNRFLAMSTMTEANLTWLKDLFGIDPSVLDKLYKEYAVLIFKGIELRFSKIPFLLTSMDVSANIISGEIPEELTSLNALIALNLSNNLLTGRIPSKIGNLDQLEALDLSKNHLFGEIPASTTRMTFLGHLNLSYNNLAGRIPESGQLLTFDESSFVGNELCGPPLIKNCSASKVTPPTVDQQSGYDLFDDKWFYLSLELGFVVGFWSILGSLLVLALQKKRAGAPSFTKGLAAQTIQFKTFLSHPVIIFLVIFHSMPFERWYEDNAVMVTKGREVQYSKILTLVKSMDISANIISGEIPEELTSLIALQTLNLSNNLLTGRIPSKIGKSLSWVS</sequence>
<evidence type="ECO:0000256" key="7">
    <source>
        <dbReference type="ARBA" id="ARBA00022737"/>
    </source>
</evidence>
<feature type="transmembrane region" description="Helical" evidence="12">
    <location>
        <begin position="1044"/>
        <end position="1062"/>
    </location>
</feature>
<evidence type="ECO:0000256" key="2">
    <source>
        <dbReference type="ARBA" id="ARBA00009592"/>
    </source>
</evidence>
<dbReference type="PROSITE" id="PS51257">
    <property type="entry name" value="PROKAR_LIPOPROTEIN"/>
    <property type="match status" value="1"/>
</dbReference>
<evidence type="ECO:0000256" key="5">
    <source>
        <dbReference type="ARBA" id="ARBA00022692"/>
    </source>
</evidence>
<dbReference type="PANTHER" id="PTHR48063:SF112">
    <property type="entry name" value="RECEPTOR LIKE PROTEIN 30-LIKE"/>
    <property type="match status" value="1"/>
</dbReference>
<evidence type="ECO:0000256" key="10">
    <source>
        <dbReference type="ARBA" id="ARBA00023170"/>
    </source>
</evidence>
<evidence type="ECO:0000256" key="12">
    <source>
        <dbReference type="SAM" id="Phobius"/>
    </source>
</evidence>
<dbReference type="PANTHER" id="PTHR48063">
    <property type="entry name" value="LRR RECEPTOR-LIKE KINASE"/>
    <property type="match status" value="1"/>
</dbReference>
<dbReference type="Proteomes" id="UP000238479">
    <property type="component" value="Chromosome 1"/>
</dbReference>
<dbReference type="FunFam" id="3.80.10.10:FF:000383">
    <property type="entry name" value="Leucine-rich repeat receptor protein kinase EMS1"/>
    <property type="match status" value="1"/>
</dbReference>
<keyword evidence="7" id="KW-0677">Repeat</keyword>
<keyword evidence="5 12" id="KW-0812">Transmembrane</keyword>
<dbReference type="InterPro" id="IPR001611">
    <property type="entry name" value="Leu-rich_rpt"/>
</dbReference>
<dbReference type="Gene3D" id="3.80.10.10">
    <property type="entry name" value="Ribonuclease Inhibitor"/>
    <property type="match status" value="6"/>
</dbReference>